<keyword evidence="3" id="KW-0314">Glutamate biosynthesis</keyword>
<dbReference type="InterPro" id="IPR017896">
    <property type="entry name" value="4Fe4S_Fe-S-bd"/>
</dbReference>
<dbReference type="EMBL" id="JAUSZI010000002">
    <property type="protein sequence ID" value="MDQ1030154.1"/>
    <property type="molecule type" value="Genomic_DNA"/>
</dbReference>
<keyword evidence="1" id="KW-0028">Amino-acid biosynthesis</keyword>
<dbReference type="SUPFAM" id="SSF51971">
    <property type="entry name" value="Nucleotide-binding domain"/>
    <property type="match status" value="2"/>
</dbReference>
<dbReference type="PANTHER" id="PTHR43100:SF1">
    <property type="entry name" value="GLUTAMATE SYNTHASE [NADPH] SMALL CHAIN"/>
    <property type="match status" value="1"/>
</dbReference>
<dbReference type="PRINTS" id="PR00419">
    <property type="entry name" value="ADXRDTASE"/>
</dbReference>
<dbReference type="InterPro" id="IPR023753">
    <property type="entry name" value="FAD/NAD-binding_dom"/>
</dbReference>
<dbReference type="Gene3D" id="3.50.50.60">
    <property type="entry name" value="FAD/NAD(P)-binding domain"/>
    <property type="match status" value="2"/>
</dbReference>
<dbReference type="PANTHER" id="PTHR43100">
    <property type="entry name" value="GLUTAMATE SYNTHASE [NADPH] SMALL CHAIN"/>
    <property type="match status" value="1"/>
</dbReference>
<dbReference type="NCBIfam" id="TIGR01317">
    <property type="entry name" value="GOGAT_sm_gam"/>
    <property type="match status" value="1"/>
</dbReference>
<dbReference type="SUPFAM" id="SSF46548">
    <property type="entry name" value="alpha-helical ferredoxin"/>
    <property type="match status" value="1"/>
</dbReference>
<dbReference type="Pfam" id="PF07992">
    <property type="entry name" value="Pyr_redox_2"/>
    <property type="match status" value="2"/>
</dbReference>
<accession>A0ABU0T2X9</accession>
<evidence type="ECO:0000313" key="7">
    <source>
        <dbReference type="EMBL" id="MDQ1030154.1"/>
    </source>
</evidence>
<feature type="region of interest" description="Disordered" evidence="5">
    <location>
        <begin position="1"/>
        <end position="41"/>
    </location>
</feature>
<dbReference type="InterPro" id="IPR006005">
    <property type="entry name" value="Glut_synth_ssu1"/>
</dbReference>
<dbReference type="InterPro" id="IPR009051">
    <property type="entry name" value="Helical_ferredxn"/>
</dbReference>
<dbReference type="GO" id="GO:0004355">
    <property type="term" value="F:glutamate synthase (NADPH) activity"/>
    <property type="evidence" value="ECO:0007669"/>
    <property type="project" value="UniProtKB-EC"/>
</dbReference>
<evidence type="ECO:0000256" key="2">
    <source>
        <dbReference type="ARBA" id="ARBA00023002"/>
    </source>
</evidence>
<dbReference type="Proteomes" id="UP001230328">
    <property type="component" value="Unassembled WGS sequence"/>
</dbReference>
<sequence length="545" mass="58344">MCPRTPEAGAATASYRGGKSLPTGPRPAARTMASETETAGAPFTYVRETAVADPKGFLNASREEWPRRPVGERVHDWDEVYVPGALLPIIRTQADRCMDCGVPFCHEACPLGNLIPEWNDLVSRDDWRAASDRLHATNNFPEFTGRLCPAPCEAGCVLAINQPAVTIKNVEAAIADRAWEDGFAPPRPPDRLSDRTVAVIGSGPTGLAAAQQLTRAGHTVAVYERDDRIGGLMRYGIPEFKMEKRHLERRVAQMRAEGTKFRTSTAVGRDVGAAELRARYDAVVLAVGATAWRELPVPGRELSGIHQAMEYLPLANRVCEGDLETSPLSAAGKHVVIVGGGDTGADCLGTAVREGAKSVTQLDIYTQPGAERDEDADPWPVYPKIYRLSAAHEEARDLETAPAADADARLFAASTLRFTGDAAGRVRSLHLVEVDAERRPRAGTGRVLPADLVLLALGFSGPDRSDGLVDQLGLALDPRGTITRDADFATNVPGVYAAGDAARGQSLIVWAIAEGRAVAAAVDRRLTGTSRLPAPIGPYDRPMTA</sequence>
<comment type="pathway">
    <text evidence="4">Amino-acid biosynthesis.</text>
</comment>
<organism evidence="7 8">
    <name type="scientific">Streptomyces umbrinus</name>
    <dbReference type="NCBI Taxonomy" id="67370"/>
    <lineage>
        <taxon>Bacteria</taxon>
        <taxon>Bacillati</taxon>
        <taxon>Actinomycetota</taxon>
        <taxon>Actinomycetes</taxon>
        <taxon>Kitasatosporales</taxon>
        <taxon>Streptomycetaceae</taxon>
        <taxon>Streptomyces</taxon>
        <taxon>Streptomyces phaeochromogenes group</taxon>
    </lineage>
</organism>
<keyword evidence="8" id="KW-1185">Reference proteome</keyword>
<dbReference type="EC" id="1.4.1.13" evidence="7"/>
<dbReference type="InterPro" id="IPR028261">
    <property type="entry name" value="DPD_II"/>
</dbReference>
<evidence type="ECO:0000259" key="6">
    <source>
        <dbReference type="PROSITE" id="PS51379"/>
    </source>
</evidence>
<proteinExistence type="predicted"/>
<keyword evidence="2 7" id="KW-0560">Oxidoreductase</keyword>
<name>A0ABU0T2X9_9ACTN</name>
<evidence type="ECO:0000313" key="8">
    <source>
        <dbReference type="Proteomes" id="UP001230328"/>
    </source>
</evidence>
<dbReference type="PROSITE" id="PS51379">
    <property type="entry name" value="4FE4S_FER_2"/>
    <property type="match status" value="1"/>
</dbReference>
<evidence type="ECO:0000256" key="3">
    <source>
        <dbReference type="ARBA" id="ARBA00023164"/>
    </source>
</evidence>
<comment type="caution">
    <text evidence="7">The sequence shown here is derived from an EMBL/GenBank/DDBJ whole genome shotgun (WGS) entry which is preliminary data.</text>
</comment>
<reference evidence="7 8" key="1">
    <citation type="submission" date="2023-07" db="EMBL/GenBank/DDBJ databases">
        <title>Comparative genomics of wheat-associated soil bacteria to identify genetic determinants of phenazine resistance.</title>
        <authorList>
            <person name="Mouncey N."/>
        </authorList>
    </citation>
    <scope>NUCLEOTIDE SEQUENCE [LARGE SCALE GENOMIC DNA]</scope>
    <source>
        <strain evidence="7 8">V2I4</strain>
    </source>
</reference>
<evidence type="ECO:0000256" key="1">
    <source>
        <dbReference type="ARBA" id="ARBA00022605"/>
    </source>
</evidence>
<dbReference type="Gene3D" id="1.10.1060.10">
    <property type="entry name" value="Alpha-helical ferredoxin"/>
    <property type="match status" value="1"/>
</dbReference>
<gene>
    <name evidence="7" type="ORF">QF035_007736</name>
</gene>
<evidence type="ECO:0000256" key="5">
    <source>
        <dbReference type="SAM" id="MobiDB-lite"/>
    </source>
</evidence>
<dbReference type="InterPro" id="IPR036188">
    <property type="entry name" value="FAD/NAD-bd_sf"/>
</dbReference>
<dbReference type="Pfam" id="PF14691">
    <property type="entry name" value="Fer4_20"/>
    <property type="match status" value="1"/>
</dbReference>
<protein>
    <submittedName>
        <fullName evidence="7">Glutamate synthase (NADPH/NADH) small chain</fullName>
        <ecNumber evidence="7">1.4.1.13</ecNumber>
    </submittedName>
</protein>
<evidence type="ECO:0000256" key="4">
    <source>
        <dbReference type="ARBA" id="ARBA00029440"/>
    </source>
</evidence>
<dbReference type="InterPro" id="IPR051394">
    <property type="entry name" value="Glutamate_Synthase"/>
</dbReference>
<feature type="domain" description="4Fe-4S ferredoxin-type" evidence="6">
    <location>
        <begin position="88"/>
        <end position="119"/>
    </location>
</feature>